<proteinExistence type="predicted"/>
<feature type="compositionally biased region" description="Basic residues" evidence="1">
    <location>
        <begin position="252"/>
        <end position="271"/>
    </location>
</feature>
<evidence type="ECO:0000313" key="2">
    <source>
        <dbReference type="EMBL" id="CAK0811369.1"/>
    </source>
</evidence>
<gene>
    <name evidence="2" type="ORF">PCOR1329_LOCUS15997</name>
</gene>
<dbReference type="Proteomes" id="UP001189429">
    <property type="component" value="Unassembled WGS sequence"/>
</dbReference>
<feature type="compositionally biased region" description="Basic residues" evidence="1">
    <location>
        <begin position="286"/>
        <end position="296"/>
    </location>
</feature>
<organism evidence="2 3">
    <name type="scientific">Prorocentrum cordatum</name>
    <dbReference type="NCBI Taxonomy" id="2364126"/>
    <lineage>
        <taxon>Eukaryota</taxon>
        <taxon>Sar</taxon>
        <taxon>Alveolata</taxon>
        <taxon>Dinophyceae</taxon>
        <taxon>Prorocentrales</taxon>
        <taxon>Prorocentraceae</taxon>
        <taxon>Prorocentrum</taxon>
    </lineage>
</organism>
<evidence type="ECO:0000256" key="1">
    <source>
        <dbReference type="SAM" id="MobiDB-lite"/>
    </source>
</evidence>
<dbReference type="EMBL" id="CAUYUJ010004886">
    <property type="protein sequence ID" value="CAK0811369.1"/>
    <property type="molecule type" value="Genomic_DNA"/>
</dbReference>
<protein>
    <submittedName>
        <fullName evidence="2">Uncharacterized protein</fullName>
    </submittedName>
</protein>
<feature type="region of interest" description="Disordered" evidence="1">
    <location>
        <begin position="574"/>
        <end position="595"/>
    </location>
</feature>
<feature type="non-terminal residue" evidence="2">
    <location>
        <position position="1"/>
    </location>
</feature>
<accession>A0ABN9QZ96</accession>
<reference evidence="2" key="1">
    <citation type="submission" date="2023-10" db="EMBL/GenBank/DDBJ databases">
        <authorList>
            <person name="Chen Y."/>
            <person name="Shah S."/>
            <person name="Dougan E. K."/>
            <person name="Thang M."/>
            <person name="Chan C."/>
        </authorList>
    </citation>
    <scope>NUCLEOTIDE SEQUENCE [LARGE SCALE GENOMIC DNA]</scope>
</reference>
<feature type="region of interest" description="Disordered" evidence="1">
    <location>
        <begin position="240"/>
        <end position="309"/>
    </location>
</feature>
<sequence length="633" mass="69827">EANQTADDVLVESLEPDFGDILFRGGFKYSSTDMKIGVDVDALVTFSGTLKRLMQVDPRGGYFLQSDVELAIKRCAIKEAHSTMWDGWCKLNEYTHEEGYKNSAYVVRVMLSHVRNKADDFNKLGASGQAKARESSHPQELRDIYNVIDVDKGAASVRKTRPHPLPAFRAAQDASSEEEVVPVLKRFDVSTGESYLVMSDGSREMAKFKCGEQGRLVATWPEYNMELQLELPNSALKDDGAIDYTPADPRKPPKAGHKTKKGKPASARKRPAGAVENREPPTAPKAKAKTTPKAKAKTTPTPTAAATPSRIQEKIRQNIDRISEEARSGLQGFAGRDSNELATCYAVAVDGGTISLRDLHRSPCFYVDRVTEIPENFPGLGDDAVVAMFEGKKLNKKGGVQFGFGDDADLAFKAAKLLRPAIDNAATDIMNYMPPVPAHVVMLHCPRVIMANGEFRNTSDRRMEWSPVRVRGSEFQGQWLCLQCGFTVTDTDVNNIAVERLPICPMHGHRVYVLDHLENTSFYSCASRAHDDQADPAAFECPFDYATQHPFVLQPAPAPIEVIQPDPEPIEVTDEEEDAMSQDSLITVPDPGEEDEDVARLRSIMEGSWEPDSPASSIFEDSVARLVEIFSSS</sequence>
<comment type="caution">
    <text evidence="2">The sequence shown here is derived from an EMBL/GenBank/DDBJ whole genome shotgun (WGS) entry which is preliminary data.</text>
</comment>
<evidence type="ECO:0000313" key="3">
    <source>
        <dbReference type="Proteomes" id="UP001189429"/>
    </source>
</evidence>
<name>A0ABN9QZ96_9DINO</name>
<feature type="compositionally biased region" description="Low complexity" evidence="1">
    <location>
        <begin position="297"/>
        <end position="308"/>
    </location>
</feature>
<keyword evidence="3" id="KW-1185">Reference proteome</keyword>